<dbReference type="GeneID" id="173538"/>
<dbReference type="InParanoid" id="Q9TZG2"/>
<proteinExistence type="predicted"/>
<name>Q9TZG2_CAEEL</name>
<keyword evidence="2" id="KW-1185">Reference proteome</keyword>
<protein>
    <submittedName>
        <fullName evidence="1">F-box C protein</fullName>
    </submittedName>
</protein>
<gene>
    <name evidence="1 3" type="primary">fbxc-22</name>
    <name evidence="1" type="ORF">CELE_F58E1.10</name>
    <name evidence="3" type="ORF">F58E1.10</name>
</gene>
<dbReference type="Proteomes" id="UP000001940">
    <property type="component" value="Chromosome II"/>
</dbReference>
<dbReference type="PIR" id="T33536">
    <property type="entry name" value="T33536"/>
</dbReference>
<dbReference type="Bgee" id="WBGene00019041">
    <property type="expression patterns" value="Expressed in embryo and 1 other cell type or tissue"/>
</dbReference>
<dbReference type="PhylomeDB" id="Q9TZG2"/>
<dbReference type="CTD" id="173538"/>
<evidence type="ECO:0000313" key="1">
    <source>
        <dbReference type="EMBL" id="CCD71279.1"/>
    </source>
</evidence>
<dbReference type="EMBL" id="BX284602">
    <property type="protein sequence ID" value="CCD71279.1"/>
    <property type="molecule type" value="Genomic_DNA"/>
</dbReference>
<dbReference type="HOGENOM" id="CLU_042576_2_0_1"/>
<accession>Q9TZG2</accession>
<dbReference type="FunCoup" id="Q9TZG2">
    <property type="interactions" value="252"/>
</dbReference>
<dbReference type="OrthoDB" id="5910309at2759"/>
<dbReference type="PaxDb" id="6239-F58E1.10"/>
<dbReference type="AlphaFoldDB" id="Q9TZG2"/>
<dbReference type="STRING" id="6239.F58E1.10.1"/>
<evidence type="ECO:0000313" key="2">
    <source>
        <dbReference type="Proteomes" id="UP000001940"/>
    </source>
</evidence>
<sequence>MENSKWLEPVIRYLKAGPRFQISERCPSIRPLEKNTVMHIKLLQLCQNAVNIDNSLLYEVAVVEDHLHPIRLDLDEYCAVDMDMQVEQKSSEILVDNRSEEFARSNIDYEQDLITREQQRIANLPNEEERVKPCAALDRRIKIHQMKSLRSISRITKIPALTVGLNPIEHHMSFSIHRTKSGNNGYLDKISTIHEERLTYDKKLHDAQFYVLQKLFEGRSSINVRTLSIDSIGILRIPSNLNLKFQGLGCYEYEPDKILKALCPFFTTSSLPLKWLRICSVPEIPNPIVNSAKELFLYKKDRLITLFNLKVTVLTYDMKSVEEPAELVEKWLTDGKQIGTEFTLTVIREIKAKILLDHVKRKFEKRIVRLEELNGETTSVTLSMNNSAELVVQKHFRTVKLKVQSSREEEK</sequence>
<dbReference type="InterPro" id="IPR021942">
    <property type="entry name" value="DUF3557"/>
</dbReference>
<dbReference type="PANTHER" id="PTHR31379:SF1">
    <property type="entry name" value="F-BOX C PROTEIN-RELATED"/>
    <property type="match status" value="1"/>
</dbReference>
<dbReference type="Pfam" id="PF12078">
    <property type="entry name" value="DUF3557"/>
    <property type="match status" value="1"/>
</dbReference>
<organism evidence="1 2">
    <name type="scientific">Caenorhabditis elegans</name>
    <dbReference type="NCBI Taxonomy" id="6239"/>
    <lineage>
        <taxon>Eukaryota</taxon>
        <taxon>Metazoa</taxon>
        <taxon>Ecdysozoa</taxon>
        <taxon>Nematoda</taxon>
        <taxon>Chromadorea</taxon>
        <taxon>Rhabditida</taxon>
        <taxon>Rhabditina</taxon>
        <taxon>Rhabditomorpha</taxon>
        <taxon>Rhabditoidea</taxon>
        <taxon>Rhabditidae</taxon>
        <taxon>Peloderinae</taxon>
        <taxon>Caenorhabditis</taxon>
    </lineage>
</organism>
<dbReference type="RefSeq" id="NP_494043.2">
    <property type="nucleotide sequence ID" value="NM_061642.7"/>
</dbReference>
<dbReference type="UCSC" id="F58E1.10">
    <property type="organism name" value="c. elegans"/>
</dbReference>
<dbReference type="AGR" id="WB:WBGene00019041"/>
<reference evidence="1 2" key="1">
    <citation type="journal article" date="1998" name="Science">
        <title>Genome sequence of the nematode C. elegans: a platform for investigating biology.</title>
        <authorList>
            <consortium name="The C. elegans sequencing consortium"/>
            <person name="Sulson J.E."/>
            <person name="Waterston R."/>
        </authorList>
    </citation>
    <scope>NUCLEOTIDE SEQUENCE [LARGE SCALE GENOMIC DNA]</scope>
    <source>
        <strain evidence="1 2">Bristol N2</strain>
    </source>
</reference>
<evidence type="ECO:0000313" key="3">
    <source>
        <dbReference type="WormBase" id="F58E1.10"/>
    </source>
</evidence>
<dbReference type="WormBase" id="F58E1.10">
    <property type="protein sequence ID" value="CE40765"/>
    <property type="gene ID" value="WBGene00019041"/>
    <property type="gene designation" value="fbxc-22"/>
</dbReference>
<dbReference type="PANTHER" id="PTHR31379">
    <property type="entry name" value="F-BOX C PROTEIN-RELATED-RELATED"/>
    <property type="match status" value="1"/>
</dbReference>
<dbReference type="KEGG" id="cel:CELE_F58E1.10"/>